<reference evidence="2 3" key="1">
    <citation type="submission" date="2022-12" db="EMBL/GenBank/DDBJ databases">
        <title>Draft genome sequence of Paenibacillus sp. dW9.</title>
        <authorList>
            <person name="Choi E.-W."/>
            <person name="Kim D.-U."/>
        </authorList>
    </citation>
    <scope>NUCLEOTIDE SEQUENCE [LARGE SCALE GENOMIC DNA]</scope>
    <source>
        <strain evidence="3">dW9</strain>
    </source>
</reference>
<comment type="caution">
    <text evidence="2">The sequence shown here is derived from an EMBL/GenBank/DDBJ whole genome shotgun (WGS) entry which is preliminary data.</text>
</comment>
<dbReference type="SMART" id="SM00914">
    <property type="entry name" value="IDEAL"/>
    <property type="match status" value="1"/>
</dbReference>
<gene>
    <name evidence="2" type="ORF">O9H85_11125</name>
</gene>
<dbReference type="InterPro" id="IPR027393">
    <property type="entry name" value="Virus_scaffolding_prot_C"/>
</dbReference>
<name>A0ABT4Q842_9BACL</name>
<sequence>MGKMNVTSDQMLGLFAEMVLDEALRKYREQTLYREIDAALAKGDEASFIALTTELNSLRSLGK</sequence>
<dbReference type="RefSeq" id="WP_269881423.1">
    <property type="nucleotide sequence ID" value="NZ_JAQAGZ010000006.1"/>
</dbReference>
<protein>
    <submittedName>
        <fullName evidence="2">IDEAL domain-containing protein</fullName>
    </submittedName>
</protein>
<dbReference type="Proteomes" id="UP001527882">
    <property type="component" value="Unassembled WGS sequence"/>
</dbReference>
<accession>A0ABT4Q842</accession>
<dbReference type="EMBL" id="JAQAGZ010000006">
    <property type="protein sequence ID" value="MCZ8512961.1"/>
    <property type="molecule type" value="Genomic_DNA"/>
</dbReference>
<evidence type="ECO:0000313" key="2">
    <source>
        <dbReference type="EMBL" id="MCZ8512961.1"/>
    </source>
</evidence>
<proteinExistence type="predicted"/>
<dbReference type="Pfam" id="PF08858">
    <property type="entry name" value="IDEAL"/>
    <property type="match status" value="1"/>
</dbReference>
<dbReference type="InterPro" id="IPR014957">
    <property type="entry name" value="IDEAL_dom"/>
</dbReference>
<feature type="domain" description="IDEAL" evidence="1">
    <location>
        <begin position="19"/>
        <end position="55"/>
    </location>
</feature>
<evidence type="ECO:0000259" key="1">
    <source>
        <dbReference type="SMART" id="SM00914"/>
    </source>
</evidence>
<dbReference type="Gene3D" id="4.10.810.10">
    <property type="entry name" value="Virus Scaffolding Protein, Chain A"/>
    <property type="match status" value="1"/>
</dbReference>
<keyword evidence="3" id="KW-1185">Reference proteome</keyword>
<evidence type="ECO:0000313" key="3">
    <source>
        <dbReference type="Proteomes" id="UP001527882"/>
    </source>
</evidence>
<organism evidence="2 3">
    <name type="scientific">Paenibacillus gyeongsangnamensis</name>
    <dbReference type="NCBI Taxonomy" id="3388067"/>
    <lineage>
        <taxon>Bacteria</taxon>
        <taxon>Bacillati</taxon>
        <taxon>Bacillota</taxon>
        <taxon>Bacilli</taxon>
        <taxon>Bacillales</taxon>
        <taxon>Paenibacillaceae</taxon>
        <taxon>Paenibacillus</taxon>
    </lineage>
</organism>